<feature type="domain" description="Ubiquitin Mut7-C" evidence="2">
    <location>
        <begin position="2"/>
        <end position="74"/>
    </location>
</feature>
<protein>
    <recommendedName>
        <fullName evidence="5">Twitching motility protein PilT</fullName>
    </recommendedName>
</protein>
<evidence type="ECO:0000313" key="3">
    <source>
        <dbReference type="EMBL" id="ADH84879.1"/>
    </source>
</evidence>
<dbReference type="OrthoDB" id="9797655at2"/>
<proteinExistence type="predicted"/>
<dbReference type="Pfam" id="PF14451">
    <property type="entry name" value="Ub-Mut7C"/>
    <property type="match status" value="1"/>
</dbReference>
<dbReference type="eggNOG" id="COG1656">
    <property type="taxonomic scope" value="Bacteria"/>
</dbReference>
<reference evidence="4" key="1">
    <citation type="submission" date="2010-02" db="EMBL/GenBank/DDBJ databases">
        <title>Complete sequence of Desulfurivibrio alkaliphilus AHT2.</title>
        <authorList>
            <consortium name="US DOE Joint Genome Institute"/>
            <person name="Pitluck S."/>
            <person name="Chertkov O."/>
            <person name="Detter J.C."/>
            <person name="Han C."/>
            <person name="Tapia R."/>
            <person name="Larimer F."/>
            <person name="Land M."/>
            <person name="Hauser L."/>
            <person name="Kyrpides N."/>
            <person name="Mikhailova N."/>
            <person name="Sorokin D.Y."/>
            <person name="Muyzer G."/>
            <person name="Woyke T."/>
        </authorList>
    </citation>
    <scope>NUCLEOTIDE SEQUENCE [LARGE SCALE GENOMIC DNA]</scope>
    <source>
        <strain evidence="4">DSM 19089 / UNIQEM U267 / AHT2</strain>
    </source>
</reference>
<dbReference type="Proteomes" id="UP000001508">
    <property type="component" value="Chromosome"/>
</dbReference>
<dbReference type="HOGENOM" id="CLU_074576_0_0_7"/>
<evidence type="ECO:0008006" key="5">
    <source>
        <dbReference type="Google" id="ProtNLM"/>
    </source>
</evidence>
<gene>
    <name evidence="3" type="ordered locus">DaAHT2_0168</name>
</gene>
<dbReference type="InParanoid" id="D6Z5Z7"/>
<evidence type="ECO:0000259" key="2">
    <source>
        <dbReference type="Pfam" id="PF14451"/>
    </source>
</evidence>
<feature type="domain" description="Mut7-C RNAse" evidence="1">
    <location>
        <begin position="93"/>
        <end position="234"/>
    </location>
</feature>
<dbReference type="EMBL" id="CP001940">
    <property type="protein sequence ID" value="ADH84879.1"/>
    <property type="molecule type" value="Genomic_DNA"/>
</dbReference>
<evidence type="ECO:0000259" key="1">
    <source>
        <dbReference type="Pfam" id="PF01927"/>
    </source>
</evidence>
<dbReference type="InterPro" id="IPR002782">
    <property type="entry name" value="Mut7-C_RNAse_dom"/>
</dbReference>
<dbReference type="RefSeq" id="WP_013162410.1">
    <property type="nucleotide sequence ID" value="NC_014216.1"/>
</dbReference>
<dbReference type="PANTHER" id="PTHR39081">
    <property type="entry name" value="MUT7-C DOMAIN-CONTAINING PROTEIN"/>
    <property type="match status" value="1"/>
</dbReference>
<evidence type="ECO:0000313" key="4">
    <source>
        <dbReference type="Proteomes" id="UP000001508"/>
    </source>
</evidence>
<organism evidence="3 4">
    <name type="scientific">Desulfurivibrio alkaliphilus (strain DSM 19089 / UNIQEM U267 / AHT2)</name>
    <dbReference type="NCBI Taxonomy" id="589865"/>
    <lineage>
        <taxon>Bacteria</taxon>
        <taxon>Pseudomonadati</taxon>
        <taxon>Thermodesulfobacteriota</taxon>
        <taxon>Desulfobulbia</taxon>
        <taxon>Desulfobulbales</taxon>
        <taxon>Desulfobulbaceae</taxon>
        <taxon>Desulfurivibrio</taxon>
    </lineage>
</organism>
<sequence length="243" mass="27546">MIRLIFHGELAELLTAPQAAGEVRTTARGASIKDMVEACGIPHTEVGKIAAGQSVNFSYIPADDERLDIFPLTPPVDITIPTCLRPEPFTAVRFIIDVNVAKLARRLRMLGFDALLPADHDDANLARLAAAGRILLTRDRRLLKRRQVLFGRLIRATDPQKQLLEVLNHYGLQQRALPFSRCLNCNEILQPVAKEKIIHRLEPLTKKYYTRFKYCPACDQIYWAGSHREKMQHLVEQALPHAR</sequence>
<name>D6Z5Z7_DESAT</name>
<dbReference type="AlphaFoldDB" id="D6Z5Z7"/>
<dbReference type="Pfam" id="PF01927">
    <property type="entry name" value="Mut7-C"/>
    <property type="match status" value="1"/>
</dbReference>
<dbReference type="InterPro" id="IPR027798">
    <property type="entry name" value="Ub_Mut7C"/>
</dbReference>
<accession>D6Z5Z7</accession>
<dbReference type="KEGG" id="dak:DaAHT2_0168"/>
<dbReference type="STRING" id="589865.DaAHT2_0168"/>
<dbReference type="PANTHER" id="PTHR39081:SF1">
    <property type="entry name" value="MUT7-C RNASE DOMAIN-CONTAINING PROTEIN"/>
    <property type="match status" value="1"/>
</dbReference>
<keyword evidence="4" id="KW-1185">Reference proteome</keyword>